<dbReference type="InParanoid" id="D8M004"/>
<sequence>MTNEDTFVSNDALKGSEWFSNQVVENFDYLYAEPNKGSCLKFLGNDEEPGCCEDFDCAVCCDDSVKSIWKCVNGCYKGQLCWIPVLETTCQLCCMIFVNLILGGIGTCAVSCYDVYERRNKFIILGLAQFLLSFVGIGYLWALYMSIGAIALSQSYYPYFDYKKVKELTTNEKNKAGLI</sequence>
<reference evidence="2" key="1">
    <citation type="submission" date="2010-02" db="EMBL/GenBank/DDBJ databases">
        <title>Sequencing and annotation of the Blastocystis hominis genome.</title>
        <authorList>
            <person name="Wincker P."/>
        </authorList>
    </citation>
    <scope>NUCLEOTIDE SEQUENCE</scope>
    <source>
        <strain evidence="2">Singapore isolate B</strain>
    </source>
</reference>
<keyword evidence="1" id="KW-0472">Membrane</keyword>
<evidence type="ECO:0000313" key="3">
    <source>
        <dbReference type="Proteomes" id="UP000008312"/>
    </source>
</evidence>
<dbReference type="Proteomes" id="UP000008312">
    <property type="component" value="Unassembled WGS sequence"/>
</dbReference>
<accession>D8M004</accession>
<dbReference type="GeneID" id="24918808"/>
<keyword evidence="1" id="KW-0812">Transmembrane</keyword>
<keyword evidence="3" id="KW-1185">Reference proteome</keyword>
<keyword evidence="1" id="KW-1133">Transmembrane helix</keyword>
<dbReference type="EMBL" id="FN668642">
    <property type="protein sequence ID" value="CBK21393.2"/>
    <property type="molecule type" value="Genomic_DNA"/>
</dbReference>
<dbReference type="AlphaFoldDB" id="D8M004"/>
<name>D8M004_BLAHO</name>
<dbReference type="RefSeq" id="XP_012895441.1">
    <property type="nucleotide sequence ID" value="XM_013039987.1"/>
</dbReference>
<proteinExistence type="predicted"/>
<gene>
    <name evidence="2" type="ORF">GSBLH_T00001565001</name>
</gene>
<evidence type="ECO:0000256" key="1">
    <source>
        <dbReference type="SAM" id="Phobius"/>
    </source>
</evidence>
<feature type="transmembrane region" description="Helical" evidence="1">
    <location>
        <begin position="123"/>
        <end position="152"/>
    </location>
</feature>
<protein>
    <submittedName>
        <fullName evidence="2">Uncharacterized protein</fullName>
    </submittedName>
</protein>
<evidence type="ECO:0000313" key="2">
    <source>
        <dbReference type="EMBL" id="CBK21393.2"/>
    </source>
</evidence>
<organism evidence="2">
    <name type="scientific">Blastocystis hominis</name>
    <dbReference type="NCBI Taxonomy" id="12968"/>
    <lineage>
        <taxon>Eukaryota</taxon>
        <taxon>Sar</taxon>
        <taxon>Stramenopiles</taxon>
        <taxon>Bigyra</taxon>
        <taxon>Opalozoa</taxon>
        <taxon>Opalinata</taxon>
        <taxon>Blastocystidae</taxon>
        <taxon>Blastocystis</taxon>
    </lineage>
</organism>
<feature type="transmembrane region" description="Helical" evidence="1">
    <location>
        <begin position="96"/>
        <end position="116"/>
    </location>
</feature>